<proteinExistence type="predicted"/>
<accession>A0A7S0CCS3</accession>
<dbReference type="AlphaFoldDB" id="A0A7S0CCS3"/>
<keyword evidence="1" id="KW-0732">Signal</keyword>
<evidence type="ECO:0008006" key="3">
    <source>
        <dbReference type="Google" id="ProtNLM"/>
    </source>
</evidence>
<evidence type="ECO:0000256" key="1">
    <source>
        <dbReference type="SAM" id="SignalP"/>
    </source>
</evidence>
<protein>
    <recommendedName>
        <fullName evidence="3">Sulfotransferase domain-containing protein</fullName>
    </recommendedName>
</protein>
<dbReference type="InterPro" id="IPR027417">
    <property type="entry name" value="P-loop_NTPase"/>
</dbReference>
<feature type="signal peptide" evidence="1">
    <location>
        <begin position="1"/>
        <end position="21"/>
    </location>
</feature>
<name>A0A7S0CCS3_9STRA</name>
<dbReference type="Gene3D" id="3.40.50.300">
    <property type="entry name" value="P-loop containing nucleotide triphosphate hydrolases"/>
    <property type="match status" value="1"/>
</dbReference>
<dbReference type="EMBL" id="HBEL01033944">
    <property type="protein sequence ID" value="CAD8419829.1"/>
    <property type="molecule type" value="Transcribed_RNA"/>
</dbReference>
<feature type="chain" id="PRO_5031058658" description="Sulfotransferase domain-containing protein" evidence="1">
    <location>
        <begin position="22"/>
        <end position="436"/>
    </location>
</feature>
<gene>
    <name evidence="2" type="ORF">PINE0816_LOCUS15964</name>
</gene>
<sequence>MKSNTRLLLTISAAIASISQGFDDGRIITEEGVDDGPIMTEEEILAMMPDDGGHLIESQISPDPYDGQDPLPLILDGTFSLVNIFIPTGALKPGETDTYGENIRADFCAMDYSEQKKDPSSAPMHRDIMGKIKQCTEHRTSFPLADIVAEAREFDSPANAATRSMDVKGIVYHLPKSGSSVISNALVAASPSTTRVISESNVLTNILRACRTAPIDCSKVLQSKVLSDALYMLGRTNDPQEENLYLRIDPVGALEMDVLHDAFEEAKKPNWIFVERNADEVLSKVLEGTADSRYYMKSKKNPPAALTQYVHVVSGNTVTLTEASDEEVISATLGAIVNKALKENAASGRGKFVDYEDDILNTENFYKVLEFLGVDMEDSAVREAVDAEKAKRGNGKLSGQAWSLDTVTAASTKVASANGLYLTHEIERVNDVRRRY</sequence>
<organism evidence="2">
    <name type="scientific">Proboscia inermis</name>
    <dbReference type="NCBI Taxonomy" id="420281"/>
    <lineage>
        <taxon>Eukaryota</taxon>
        <taxon>Sar</taxon>
        <taxon>Stramenopiles</taxon>
        <taxon>Ochrophyta</taxon>
        <taxon>Bacillariophyta</taxon>
        <taxon>Coscinodiscophyceae</taxon>
        <taxon>Rhizosoleniophycidae</taxon>
        <taxon>Rhizosoleniales</taxon>
        <taxon>Rhizosoleniaceae</taxon>
        <taxon>Proboscia</taxon>
    </lineage>
</organism>
<reference evidence="2" key="1">
    <citation type="submission" date="2021-01" db="EMBL/GenBank/DDBJ databases">
        <authorList>
            <person name="Corre E."/>
            <person name="Pelletier E."/>
            <person name="Niang G."/>
            <person name="Scheremetjew M."/>
            <person name="Finn R."/>
            <person name="Kale V."/>
            <person name="Holt S."/>
            <person name="Cochrane G."/>
            <person name="Meng A."/>
            <person name="Brown T."/>
            <person name="Cohen L."/>
        </authorList>
    </citation>
    <scope>NUCLEOTIDE SEQUENCE</scope>
    <source>
        <strain evidence="2">CCAP1064/1</strain>
    </source>
</reference>
<evidence type="ECO:0000313" key="2">
    <source>
        <dbReference type="EMBL" id="CAD8419829.1"/>
    </source>
</evidence>